<dbReference type="InterPro" id="IPR029045">
    <property type="entry name" value="ClpP/crotonase-like_dom_sf"/>
</dbReference>
<sequence>MLTKQFKIKNVKNKLINYYKNPILFSNNYNFHRYYSNSNSNPNSKLDSDFVISPMMSLFSHALPVNHSINQLIPSSQDIFSKLLNERIIYLVGEINDQISTIITAQLLYLESQSTEKPIHIYINSPGGSVTSGLAIYDTIQYLKSPISTVCLGQACSMASLLLTCGTKGKRLVLPNSIIMVHQPSGGIQGQATDIEIHANHIINTKKNLQNLYLKHLTPKEGTVIDETKIMELLERDKFLNATDAIDIGLVDKILLPRK</sequence>
<dbReference type="PRINTS" id="PR00127">
    <property type="entry name" value="CLPPROTEASEP"/>
</dbReference>
<feature type="active site" evidence="5">
    <location>
        <position position="157"/>
    </location>
</feature>
<gene>
    <name evidence="9" type="ORF">Cboi02_000273300</name>
</gene>
<dbReference type="GO" id="GO:0006515">
    <property type="term" value="P:protein quality control for misfolded or incompletely synthesized proteins"/>
    <property type="evidence" value="ECO:0007669"/>
    <property type="project" value="TreeGrafter"/>
</dbReference>
<reference evidence="9" key="1">
    <citation type="submission" date="2023-04" db="EMBL/GenBank/DDBJ databases">
        <title>Candida boidinii NBRC 10035.</title>
        <authorList>
            <person name="Ichikawa N."/>
            <person name="Sato H."/>
            <person name="Tonouchi N."/>
        </authorList>
    </citation>
    <scope>NUCLEOTIDE SEQUENCE</scope>
    <source>
        <strain evidence="9">NBRC 10035</strain>
    </source>
</reference>
<evidence type="ECO:0000313" key="10">
    <source>
        <dbReference type="Proteomes" id="UP001165120"/>
    </source>
</evidence>
<evidence type="ECO:0000256" key="4">
    <source>
        <dbReference type="ARBA" id="ARBA00022825"/>
    </source>
</evidence>
<evidence type="ECO:0000256" key="7">
    <source>
        <dbReference type="RuleBase" id="RU000549"/>
    </source>
</evidence>
<dbReference type="PROSITE" id="PS00381">
    <property type="entry name" value="CLP_PROTEASE_SER"/>
    <property type="match status" value="1"/>
</dbReference>
<organism evidence="9 10">
    <name type="scientific">Candida boidinii</name>
    <name type="common">Yeast</name>
    <dbReference type="NCBI Taxonomy" id="5477"/>
    <lineage>
        <taxon>Eukaryota</taxon>
        <taxon>Fungi</taxon>
        <taxon>Dikarya</taxon>
        <taxon>Ascomycota</taxon>
        <taxon>Saccharomycotina</taxon>
        <taxon>Pichiomycetes</taxon>
        <taxon>Pichiales</taxon>
        <taxon>Pichiaceae</taxon>
        <taxon>Ogataea</taxon>
        <taxon>Ogataea/Candida clade</taxon>
    </lineage>
</organism>
<dbReference type="InterPro" id="IPR023562">
    <property type="entry name" value="ClpP/TepA"/>
</dbReference>
<dbReference type="GO" id="GO:0004252">
    <property type="term" value="F:serine-type endopeptidase activity"/>
    <property type="evidence" value="ECO:0007669"/>
    <property type="project" value="UniProtKB-EC"/>
</dbReference>
<evidence type="ECO:0000256" key="6">
    <source>
        <dbReference type="PROSITE-ProRule" id="PRU10086"/>
    </source>
</evidence>
<dbReference type="AlphaFoldDB" id="A0A9W6T0G6"/>
<dbReference type="HAMAP" id="MF_00444">
    <property type="entry name" value="ClpP"/>
    <property type="match status" value="1"/>
</dbReference>
<evidence type="ECO:0000256" key="1">
    <source>
        <dbReference type="ARBA" id="ARBA00007039"/>
    </source>
</evidence>
<dbReference type="FunFam" id="3.90.226.10:FF:000002">
    <property type="entry name" value="ATP-dependent Clp protease proteolytic subunit"/>
    <property type="match status" value="1"/>
</dbReference>
<proteinExistence type="inferred from homology"/>
<keyword evidence="3 7" id="KW-0378">Hydrolase</keyword>
<dbReference type="PANTHER" id="PTHR10381">
    <property type="entry name" value="ATP-DEPENDENT CLP PROTEASE PROTEOLYTIC SUBUNIT"/>
    <property type="match status" value="1"/>
</dbReference>
<dbReference type="Gene3D" id="3.90.226.10">
    <property type="entry name" value="2-enoyl-CoA Hydratase, Chain A, domain 1"/>
    <property type="match status" value="1"/>
</dbReference>
<dbReference type="EMBL" id="BSXN01000852">
    <property type="protein sequence ID" value="GME70082.1"/>
    <property type="molecule type" value="Genomic_DNA"/>
</dbReference>
<evidence type="ECO:0000256" key="3">
    <source>
        <dbReference type="ARBA" id="ARBA00022801"/>
    </source>
</evidence>
<comment type="similarity">
    <text evidence="1 8">Belongs to the peptidase S14 family.</text>
</comment>
<dbReference type="EC" id="3.4.21.92" evidence="7"/>
<keyword evidence="10" id="KW-1185">Reference proteome</keyword>
<dbReference type="SUPFAM" id="SSF52096">
    <property type="entry name" value="ClpP/crotonase"/>
    <property type="match status" value="1"/>
</dbReference>
<name>A0A9W6T0G6_CANBO</name>
<evidence type="ECO:0000256" key="5">
    <source>
        <dbReference type="PROSITE-ProRule" id="PRU10085"/>
    </source>
</evidence>
<accession>A0A9W6T0G6</accession>
<dbReference type="GO" id="GO:0051117">
    <property type="term" value="F:ATPase binding"/>
    <property type="evidence" value="ECO:0007669"/>
    <property type="project" value="TreeGrafter"/>
</dbReference>
<comment type="caution">
    <text evidence="9">The sequence shown here is derived from an EMBL/GenBank/DDBJ whole genome shotgun (WGS) entry which is preliminary data.</text>
</comment>
<dbReference type="InterPro" id="IPR033135">
    <property type="entry name" value="ClpP_His_AS"/>
</dbReference>
<dbReference type="InterPro" id="IPR018215">
    <property type="entry name" value="ClpP_Ser_AS"/>
</dbReference>
<dbReference type="GO" id="GO:0004176">
    <property type="term" value="F:ATP-dependent peptidase activity"/>
    <property type="evidence" value="ECO:0007669"/>
    <property type="project" value="InterPro"/>
</dbReference>
<dbReference type="PROSITE" id="PS00382">
    <property type="entry name" value="CLP_PROTEASE_HIS"/>
    <property type="match status" value="1"/>
</dbReference>
<dbReference type="Proteomes" id="UP001165120">
    <property type="component" value="Unassembled WGS sequence"/>
</dbReference>
<keyword evidence="4 7" id="KW-0720">Serine protease</keyword>
<dbReference type="Pfam" id="PF00574">
    <property type="entry name" value="CLP_protease"/>
    <property type="match status" value="1"/>
</dbReference>
<feature type="active site" evidence="6">
    <location>
        <position position="182"/>
    </location>
</feature>
<dbReference type="InterPro" id="IPR001907">
    <property type="entry name" value="ClpP"/>
</dbReference>
<evidence type="ECO:0000313" key="9">
    <source>
        <dbReference type="EMBL" id="GME70082.1"/>
    </source>
</evidence>
<evidence type="ECO:0000256" key="8">
    <source>
        <dbReference type="RuleBase" id="RU003567"/>
    </source>
</evidence>
<dbReference type="GO" id="GO:0009368">
    <property type="term" value="C:endopeptidase Clp complex"/>
    <property type="evidence" value="ECO:0007669"/>
    <property type="project" value="TreeGrafter"/>
</dbReference>
<dbReference type="NCBIfam" id="NF001368">
    <property type="entry name" value="PRK00277.1"/>
    <property type="match status" value="1"/>
</dbReference>
<dbReference type="CDD" id="cd07017">
    <property type="entry name" value="S14_ClpP_2"/>
    <property type="match status" value="1"/>
</dbReference>
<dbReference type="PANTHER" id="PTHR10381:SF11">
    <property type="entry name" value="ATP-DEPENDENT CLP PROTEASE PROTEOLYTIC SUBUNIT, MITOCHONDRIAL"/>
    <property type="match status" value="1"/>
</dbReference>
<keyword evidence="2 7" id="KW-0645">Protease</keyword>
<evidence type="ECO:0000256" key="2">
    <source>
        <dbReference type="ARBA" id="ARBA00022670"/>
    </source>
</evidence>
<protein>
    <recommendedName>
        <fullName evidence="8">ATP-dependent Clp protease proteolytic subunit</fullName>
        <ecNumber evidence="7">3.4.21.92</ecNumber>
    </recommendedName>
</protein>